<dbReference type="OrthoDB" id="10556942at2759"/>
<protein>
    <submittedName>
        <fullName evidence="1">Ras-related protein</fullName>
    </submittedName>
</protein>
<proteinExistence type="predicted"/>
<dbReference type="Proteomes" id="UP001055439">
    <property type="component" value="Chromosome 1"/>
</dbReference>
<dbReference type="Gene3D" id="3.40.50.300">
    <property type="entry name" value="P-loop containing nucleotide triphosphate hydrolases"/>
    <property type="match status" value="1"/>
</dbReference>
<gene>
    <name evidence="1" type="ORF">MUK42_20098</name>
</gene>
<organism evidence="1 2">
    <name type="scientific">Musa troglodytarum</name>
    <name type="common">fe'i banana</name>
    <dbReference type="NCBI Taxonomy" id="320322"/>
    <lineage>
        <taxon>Eukaryota</taxon>
        <taxon>Viridiplantae</taxon>
        <taxon>Streptophyta</taxon>
        <taxon>Embryophyta</taxon>
        <taxon>Tracheophyta</taxon>
        <taxon>Spermatophyta</taxon>
        <taxon>Magnoliopsida</taxon>
        <taxon>Liliopsida</taxon>
        <taxon>Zingiberales</taxon>
        <taxon>Musaceae</taxon>
        <taxon>Musa</taxon>
    </lineage>
</organism>
<evidence type="ECO:0000313" key="1">
    <source>
        <dbReference type="EMBL" id="URD73297.1"/>
    </source>
</evidence>
<accession>A0A9E7EAD6</accession>
<name>A0A9E7EAD6_9LILI</name>
<dbReference type="AlphaFoldDB" id="A0A9E7EAD6"/>
<evidence type="ECO:0000313" key="2">
    <source>
        <dbReference type="Proteomes" id="UP001055439"/>
    </source>
</evidence>
<sequence>MRNVSVDEGKSLAEAEGLFFIETSAVDSASVKKASEIVTKGLSRKALNSDSYKAELSLDSASLTSNGSDETKQTSSKFSCCRNYFLVVQQI</sequence>
<reference evidence="1" key="1">
    <citation type="submission" date="2022-05" db="EMBL/GenBank/DDBJ databases">
        <title>The Musa troglodytarum L. genome provides insights into the mechanism of non-climacteric behaviour and enrichment of carotenoids.</title>
        <authorList>
            <person name="Wang J."/>
        </authorList>
    </citation>
    <scope>NUCLEOTIDE SEQUENCE</scope>
    <source>
        <tissue evidence="1">Leaf</tissue>
    </source>
</reference>
<dbReference type="InterPro" id="IPR027417">
    <property type="entry name" value="P-loop_NTPase"/>
</dbReference>
<dbReference type="EMBL" id="CP097502">
    <property type="protein sequence ID" value="URD73297.1"/>
    <property type="molecule type" value="Genomic_DNA"/>
</dbReference>
<keyword evidence="2" id="KW-1185">Reference proteome</keyword>